<dbReference type="PANTHER" id="PTHR35791">
    <property type="entry name" value="UPF0754 MEMBRANE PROTEIN YHEB"/>
    <property type="match status" value="1"/>
</dbReference>
<evidence type="ECO:0000313" key="2">
    <source>
        <dbReference type="Proteomes" id="UP000199494"/>
    </source>
</evidence>
<dbReference type="PANTHER" id="PTHR35791:SF1">
    <property type="entry name" value="UPF0754 MEMBRANE PROTEIN YHEB"/>
    <property type="match status" value="1"/>
</dbReference>
<protein>
    <submittedName>
        <fullName evidence="1">Uncharacterized protein</fullName>
    </submittedName>
</protein>
<accession>A0A222W0U5</accession>
<sequence>MDAVLDDLARHWPLYAAIPFVAALIGYVTKRVAIEMMFRPLEWVGIKGTFLGWQGVVPRHGGRMAAIATDLLTKNLLDIRDVFDRIDPERIAKEVEQPLLRAVDEIARDVAIQCHPRAWERMPPMVRELIIKQLQASSPQLVRQLMDELRANLDDILDVKHMTVQRLTKDKALLVKLIRETSRPEMAFIARSGIYFGFVLGIVQSIIWALTKEPLVMPIFGACIGLLTDWLAIKLIFVPREPIKLFRRFTVQGKFQRRRAEVAKQYGELIAREVLTVPNLMDALLRGPRSDRLYAMIRRMVADSIDQQANAAKPLVTMAIGSQRLEEMKAAAGTKAIERLPETASHAEGYLTKAMDVANMVEERMMRLTPVEYEGLLRPAFRQDEWKLIVVGGVIGFIVGELQVLLMLH</sequence>
<evidence type="ECO:0000313" key="1">
    <source>
        <dbReference type="EMBL" id="SDC86136.1"/>
    </source>
</evidence>
<dbReference type="STRING" id="530584.SAMN05421630_104178"/>
<gene>
    <name evidence="1" type="ORF">SAMN05421630_104178</name>
</gene>
<dbReference type="EMBL" id="FMZE01000004">
    <property type="protein sequence ID" value="SDC86136.1"/>
    <property type="molecule type" value="Genomic_DNA"/>
</dbReference>
<name>A0A222W0U5_9PSEU</name>
<reference evidence="1 2" key="1">
    <citation type="submission" date="2016-10" db="EMBL/GenBank/DDBJ databases">
        <authorList>
            <person name="de Groot N.N."/>
        </authorList>
    </citation>
    <scope>NUCLEOTIDE SEQUENCE [LARGE SCALE GENOMIC DNA]</scope>
    <source>
        <strain evidence="1 2">CGMCC 4.5506</strain>
    </source>
</reference>
<organism evidence="1 2">
    <name type="scientific">Prauserella marina</name>
    <dbReference type="NCBI Taxonomy" id="530584"/>
    <lineage>
        <taxon>Bacteria</taxon>
        <taxon>Bacillati</taxon>
        <taxon>Actinomycetota</taxon>
        <taxon>Actinomycetes</taxon>
        <taxon>Pseudonocardiales</taxon>
        <taxon>Pseudonocardiaceae</taxon>
        <taxon>Prauserella</taxon>
    </lineage>
</organism>
<dbReference type="RefSeq" id="WP_091803860.1">
    <property type="nucleotide sequence ID" value="NZ_CP016353.1"/>
</dbReference>
<keyword evidence="2" id="KW-1185">Reference proteome</keyword>
<dbReference type="AlphaFoldDB" id="A0A222W0U5"/>
<dbReference type="OrthoDB" id="3631561at2"/>
<proteinExistence type="predicted"/>
<dbReference type="KEGG" id="pmad:BAY61_28795"/>
<dbReference type="Proteomes" id="UP000199494">
    <property type="component" value="Unassembled WGS sequence"/>
</dbReference>